<keyword evidence="2" id="KW-0472">Membrane</keyword>
<evidence type="ECO:0000313" key="3">
    <source>
        <dbReference type="EMBL" id="CAI2363670.1"/>
    </source>
</evidence>
<protein>
    <submittedName>
        <fullName evidence="3">Uncharacterized protein</fullName>
    </submittedName>
</protein>
<evidence type="ECO:0000256" key="1">
    <source>
        <dbReference type="SAM" id="MobiDB-lite"/>
    </source>
</evidence>
<accession>A0AAD1U7B7</accession>
<dbReference type="EMBL" id="CAMPGE010004820">
    <property type="protein sequence ID" value="CAI2363670.1"/>
    <property type="molecule type" value="Genomic_DNA"/>
</dbReference>
<dbReference type="Proteomes" id="UP001295684">
    <property type="component" value="Unassembled WGS sequence"/>
</dbReference>
<evidence type="ECO:0000256" key="2">
    <source>
        <dbReference type="SAM" id="Phobius"/>
    </source>
</evidence>
<name>A0AAD1U7B7_EUPCR</name>
<feature type="transmembrane region" description="Helical" evidence="2">
    <location>
        <begin position="334"/>
        <end position="354"/>
    </location>
</feature>
<proteinExistence type="predicted"/>
<reference evidence="3" key="1">
    <citation type="submission" date="2023-07" db="EMBL/GenBank/DDBJ databases">
        <authorList>
            <consortium name="AG Swart"/>
            <person name="Singh M."/>
            <person name="Singh A."/>
            <person name="Seah K."/>
            <person name="Emmerich C."/>
        </authorList>
    </citation>
    <scope>NUCLEOTIDE SEQUENCE</scope>
    <source>
        <strain evidence="3">DP1</strain>
    </source>
</reference>
<organism evidence="3 4">
    <name type="scientific">Euplotes crassus</name>
    <dbReference type="NCBI Taxonomy" id="5936"/>
    <lineage>
        <taxon>Eukaryota</taxon>
        <taxon>Sar</taxon>
        <taxon>Alveolata</taxon>
        <taxon>Ciliophora</taxon>
        <taxon>Intramacronucleata</taxon>
        <taxon>Spirotrichea</taxon>
        <taxon>Hypotrichia</taxon>
        <taxon>Euplotida</taxon>
        <taxon>Euplotidae</taxon>
        <taxon>Moneuplotes</taxon>
    </lineage>
</organism>
<gene>
    <name evidence="3" type="ORF">ECRASSUSDP1_LOCUS5006</name>
</gene>
<keyword evidence="4" id="KW-1185">Reference proteome</keyword>
<dbReference type="AlphaFoldDB" id="A0AAD1U7B7"/>
<feature type="transmembrane region" description="Helical" evidence="2">
    <location>
        <begin position="360"/>
        <end position="379"/>
    </location>
</feature>
<feature type="compositionally biased region" description="Polar residues" evidence="1">
    <location>
        <begin position="8"/>
        <end position="27"/>
    </location>
</feature>
<evidence type="ECO:0000313" key="4">
    <source>
        <dbReference type="Proteomes" id="UP001295684"/>
    </source>
</evidence>
<feature type="region of interest" description="Disordered" evidence="1">
    <location>
        <begin position="112"/>
        <end position="132"/>
    </location>
</feature>
<feature type="region of interest" description="Disordered" evidence="1">
    <location>
        <begin position="1"/>
        <end position="27"/>
    </location>
</feature>
<keyword evidence="2" id="KW-0812">Transmembrane</keyword>
<sequence length="448" mass="51380">MSIKRIDSSQFSSKGDDSTPTGMNKTDIQWSDTSKIHSSMCRLQNDCPNNYEDEAYNSNTKFQVSKKVTRAHKFTLEEGTENEDAMKIERLANGYSPKRTFAKQLTVTAFSDAGGSNDEKNKMESPFQAGKRNYVIHEARPKSAGSGSSKNNHDIEYQDPNERALHKIISNTLKYYQFNENYSTDVIMRLYAEHDLIKFAGLATNDANPRCLNSIIDMGEYPIVKVFNKKPMADYNDIENNSAKSEEQKGFGKLKEKKKKYSDLTFLPPPPNKYLDVITYSECSPSFEIREEQVSQETLNMTEADREEFNVTISQINQILKPLRGKVALYDRFILIYLIFGFLIAGSIGVIFWIFLHFAISIFIGVIYFTILGILVYMSKKKSSTLIKKAHLCLALYLHVENNRYYRHKKIIMRPGYMAKWIEVLYLEPLIREEGGNSAILKRLCAQC</sequence>
<keyword evidence="2" id="KW-1133">Transmembrane helix</keyword>
<comment type="caution">
    <text evidence="3">The sequence shown here is derived from an EMBL/GenBank/DDBJ whole genome shotgun (WGS) entry which is preliminary data.</text>
</comment>